<dbReference type="PANTHER" id="PTHR43649:SF33">
    <property type="entry name" value="POLYGALACTURONAN_RHAMNOGALACTURONAN-BINDING PROTEIN YTCQ"/>
    <property type="match status" value="1"/>
</dbReference>
<keyword evidence="5" id="KW-0449">Lipoprotein</keyword>
<dbReference type="AlphaFoldDB" id="A0A0D6Z8C1"/>
<dbReference type="CDD" id="cd13585">
    <property type="entry name" value="PBP2_TMBP_like"/>
    <property type="match status" value="1"/>
</dbReference>
<accession>A0A0D6Z8C1</accession>
<name>A0A0D6Z8C1_9BACI</name>
<feature type="chain" id="PRO_5002315859" evidence="6">
    <location>
        <begin position="24"/>
        <end position="408"/>
    </location>
</feature>
<comment type="caution">
    <text evidence="7">The sequence shown here is derived from an EMBL/GenBank/DDBJ whole genome shotgun (WGS) entry which is preliminary data.</text>
</comment>
<dbReference type="PANTHER" id="PTHR43649">
    <property type="entry name" value="ARABINOSE-BINDING PROTEIN-RELATED"/>
    <property type="match status" value="1"/>
</dbReference>
<evidence type="ECO:0000256" key="6">
    <source>
        <dbReference type="SAM" id="SignalP"/>
    </source>
</evidence>
<evidence type="ECO:0000313" key="7">
    <source>
        <dbReference type="EMBL" id="KIY21787.1"/>
    </source>
</evidence>
<keyword evidence="8" id="KW-1185">Reference proteome</keyword>
<evidence type="ECO:0000256" key="2">
    <source>
        <dbReference type="ARBA" id="ARBA00022729"/>
    </source>
</evidence>
<dbReference type="SUPFAM" id="SSF53850">
    <property type="entry name" value="Periplasmic binding protein-like II"/>
    <property type="match status" value="1"/>
</dbReference>
<evidence type="ECO:0000256" key="3">
    <source>
        <dbReference type="ARBA" id="ARBA00023136"/>
    </source>
</evidence>
<evidence type="ECO:0000256" key="4">
    <source>
        <dbReference type="ARBA" id="ARBA00023139"/>
    </source>
</evidence>
<dbReference type="Gene3D" id="3.40.190.10">
    <property type="entry name" value="Periplasmic binding protein-like II"/>
    <property type="match status" value="1"/>
</dbReference>
<protein>
    <submittedName>
        <fullName evidence="7">ABC transporter substrate-binding protein</fullName>
    </submittedName>
</protein>
<dbReference type="Pfam" id="PF01547">
    <property type="entry name" value="SBP_bac_1"/>
    <property type="match status" value="1"/>
</dbReference>
<evidence type="ECO:0000256" key="5">
    <source>
        <dbReference type="ARBA" id="ARBA00023288"/>
    </source>
</evidence>
<dbReference type="InterPro" id="IPR006059">
    <property type="entry name" value="SBP"/>
</dbReference>
<evidence type="ECO:0000313" key="8">
    <source>
        <dbReference type="Proteomes" id="UP000032512"/>
    </source>
</evidence>
<organism evidence="7 8">
    <name type="scientific">Mesobacillus subterraneus</name>
    <dbReference type="NCBI Taxonomy" id="285983"/>
    <lineage>
        <taxon>Bacteria</taxon>
        <taxon>Bacillati</taxon>
        <taxon>Bacillota</taxon>
        <taxon>Bacilli</taxon>
        <taxon>Bacillales</taxon>
        <taxon>Bacillaceae</taxon>
        <taxon>Mesobacillus</taxon>
    </lineage>
</organism>
<feature type="signal peptide" evidence="6">
    <location>
        <begin position="1"/>
        <end position="23"/>
    </location>
</feature>
<dbReference type="PATRIC" id="fig|285983.3.peg.1099"/>
<dbReference type="EMBL" id="JXIQ01000095">
    <property type="protein sequence ID" value="KIY21787.1"/>
    <property type="molecule type" value="Genomic_DNA"/>
</dbReference>
<reference evidence="7 8" key="1">
    <citation type="submission" date="2015-01" db="EMBL/GenBank/DDBJ databases">
        <title>Draft genome sequences of the supercritical CO2 tolerant bacteria Bacillus subterraneus MITOT1 and Bacillus cereus MIT0214.</title>
        <authorList>
            <person name="Peet K.C."/>
            <person name="Thompson J.R."/>
        </authorList>
    </citation>
    <scope>NUCLEOTIDE SEQUENCE [LARGE SCALE GENOMIC DNA]</scope>
    <source>
        <strain evidence="7 8">MITOT1</strain>
    </source>
</reference>
<proteinExistence type="predicted"/>
<dbReference type="PROSITE" id="PS51257">
    <property type="entry name" value="PROKAR_LIPOPROTEIN"/>
    <property type="match status" value="1"/>
</dbReference>
<dbReference type="OrthoDB" id="9782846at2"/>
<dbReference type="InterPro" id="IPR050490">
    <property type="entry name" value="Bact_solute-bd_prot1"/>
</dbReference>
<gene>
    <name evidence="7" type="ORF">UB32_12135</name>
</gene>
<sequence length="408" mass="45617">MFKKIAVLAIALMMLLVAGCGNSNTKNESGSGDAGGKQTVTMGFWGTAEDLKLYKDAAAKINEENNDFQLEIKQYPSSEQFWDTLPAEIAAGVAPDFIKVSNEGAYEYISKGLFTSLDEYIKSQNLDMSIFNENVVNVWKVDDKQYGIPNTMNAAMFFINEDMWKEAGLGEYPKTWDEVYEAAKILTKGEVRGIGINLHPYHITNYLKSYGGGWNYGDNIASEENIKAMDFVLKMYEEKLAVTPKELGLGWDGEVFANEKAAMTTGGYWYKAFLKDANPDLKYAVLPIPEGTEKGSSMISDAYVLLKDSKNKEAAVQAAYKLTSEEVQKQFMAIGHNPSRTALSEQYFNENPEFKEIEKALDYSTDWEYPEKTKMFTDKLSEELEAKVLGGNGKSAKDILESIQQSIK</sequence>
<evidence type="ECO:0000256" key="1">
    <source>
        <dbReference type="ARBA" id="ARBA00022475"/>
    </source>
</evidence>
<keyword evidence="4" id="KW-0564">Palmitate</keyword>
<keyword evidence="1" id="KW-1003">Cell membrane</keyword>
<keyword evidence="3" id="KW-0472">Membrane</keyword>
<keyword evidence="2 6" id="KW-0732">Signal</keyword>
<dbReference type="Proteomes" id="UP000032512">
    <property type="component" value="Unassembled WGS sequence"/>
</dbReference>
<dbReference type="RefSeq" id="WP_044394145.1">
    <property type="nucleotide sequence ID" value="NZ_JXIQ01000095.1"/>
</dbReference>